<evidence type="ECO:0000256" key="1">
    <source>
        <dbReference type="SAM" id="MobiDB-lite"/>
    </source>
</evidence>
<reference evidence="2 3" key="1">
    <citation type="submission" date="2015-09" db="EMBL/GenBank/DDBJ databases">
        <title>Draft genome of the parasitic nematode Teladorsagia circumcincta isolate WARC Sus (inbred).</title>
        <authorList>
            <person name="Mitreva M."/>
        </authorList>
    </citation>
    <scope>NUCLEOTIDE SEQUENCE [LARGE SCALE GENOMIC DNA]</scope>
    <source>
        <strain evidence="2 3">S</strain>
    </source>
</reference>
<accession>A0A2G9UZU6</accession>
<proteinExistence type="predicted"/>
<gene>
    <name evidence="2" type="ORF">TELCIR_02189</name>
</gene>
<dbReference type="AlphaFoldDB" id="A0A2G9UZU6"/>
<organism evidence="2 3">
    <name type="scientific">Teladorsagia circumcincta</name>
    <name type="common">Brown stomach worm</name>
    <name type="synonym">Ostertagia circumcincta</name>
    <dbReference type="NCBI Taxonomy" id="45464"/>
    <lineage>
        <taxon>Eukaryota</taxon>
        <taxon>Metazoa</taxon>
        <taxon>Ecdysozoa</taxon>
        <taxon>Nematoda</taxon>
        <taxon>Chromadorea</taxon>
        <taxon>Rhabditida</taxon>
        <taxon>Rhabditina</taxon>
        <taxon>Rhabditomorpha</taxon>
        <taxon>Strongyloidea</taxon>
        <taxon>Trichostrongylidae</taxon>
        <taxon>Teladorsagia</taxon>
    </lineage>
</organism>
<feature type="compositionally biased region" description="Basic and acidic residues" evidence="1">
    <location>
        <begin position="22"/>
        <end position="31"/>
    </location>
</feature>
<evidence type="ECO:0000313" key="3">
    <source>
        <dbReference type="Proteomes" id="UP000230423"/>
    </source>
</evidence>
<sequence>MQDDNDGSNTQEKQAQDLSDEEYLKLIRENAMEGSTEDNDGGCPLEEDSPTTQDQPKEENQSVLVERTKDAATCLWNKICRPSPTNEVDQVDKETEAVSKLEREPDELQYGLKLPPHRNSKRVADKQCDIVWVDIDGLEDDVFTSSFNKEALNQRRKAEERICAQL</sequence>
<dbReference type="EMBL" id="KZ345109">
    <property type="protein sequence ID" value="PIO75757.1"/>
    <property type="molecule type" value="Genomic_DNA"/>
</dbReference>
<protein>
    <submittedName>
        <fullName evidence="2">Uncharacterized protein</fullName>
    </submittedName>
</protein>
<name>A0A2G9UZU6_TELCI</name>
<evidence type="ECO:0000313" key="2">
    <source>
        <dbReference type="EMBL" id="PIO75757.1"/>
    </source>
</evidence>
<feature type="compositionally biased region" description="Polar residues" evidence="1">
    <location>
        <begin position="7"/>
        <end position="17"/>
    </location>
</feature>
<keyword evidence="3" id="KW-1185">Reference proteome</keyword>
<feature type="region of interest" description="Disordered" evidence="1">
    <location>
        <begin position="1"/>
        <end position="63"/>
    </location>
</feature>
<dbReference type="Proteomes" id="UP000230423">
    <property type="component" value="Unassembled WGS sequence"/>
</dbReference>
<feature type="compositionally biased region" description="Acidic residues" evidence="1">
    <location>
        <begin position="35"/>
        <end position="49"/>
    </location>
</feature>